<feature type="region of interest" description="Disordered" evidence="1">
    <location>
        <begin position="1"/>
        <end position="94"/>
    </location>
</feature>
<feature type="domain" description="DUF7312" evidence="3">
    <location>
        <begin position="73"/>
        <end position="115"/>
    </location>
</feature>
<evidence type="ECO:0000256" key="2">
    <source>
        <dbReference type="SAM" id="Phobius"/>
    </source>
</evidence>
<proteinExistence type="predicted"/>
<evidence type="ECO:0000259" key="3">
    <source>
        <dbReference type="Pfam" id="PF23994"/>
    </source>
</evidence>
<dbReference type="Proteomes" id="UP000011592">
    <property type="component" value="Unassembled WGS sequence"/>
</dbReference>
<dbReference type="AlphaFoldDB" id="L9YV87"/>
<reference evidence="4 5" key="1">
    <citation type="journal article" date="2014" name="PLoS Genet.">
        <title>Phylogenetically driven sequencing of extremely halophilic archaea reveals strategies for static and dynamic osmo-response.</title>
        <authorList>
            <person name="Becker E.A."/>
            <person name="Seitzer P.M."/>
            <person name="Tritt A."/>
            <person name="Larsen D."/>
            <person name="Krusor M."/>
            <person name="Yao A.I."/>
            <person name="Wu D."/>
            <person name="Madern D."/>
            <person name="Eisen J.A."/>
            <person name="Darling A.E."/>
            <person name="Facciotti M.T."/>
        </authorList>
    </citation>
    <scope>NUCLEOTIDE SEQUENCE [LARGE SCALE GENOMIC DNA]</scope>
    <source>
        <strain evidence="4 5">JCM 14663</strain>
    </source>
</reference>
<keyword evidence="2" id="KW-0472">Membrane</keyword>
<feature type="compositionally biased region" description="Low complexity" evidence="1">
    <location>
        <begin position="66"/>
        <end position="75"/>
    </location>
</feature>
<evidence type="ECO:0000256" key="1">
    <source>
        <dbReference type="SAM" id="MobiDB-lite"/>
    </source>
</evidence>
<keyword evidence="2" id="KW-1133">Transmembrane helix</keyword>
<dbReference type="EMBL" id="AOIJ01000058">
    <property type="protein sequence ID" value="ELY78009.1"/>
    <property type="molecule type" value="Genomic_DNA"/>
</dbReference>
<protein>
    <recommendedName>
        <fullName evidence="3">DUF7312 domain-containing protein</fullName>
    </recommendedName>
</protein>
<organism evidence="4 5">
    <name type="scientific">Natrinema gari JCM 14663</name>
    <dbReference type="NCBI Taxonomy" id="1230459"/>
    <lineage>
        <taxon>Archaea</taxon>
        <taxon>Methanobacteriati</taxon>
        <taxon>Methanobacteriota</taxon>
        <taxon>Stenosarchaea group</taxon>
        <taxon>Halobacteria</taxon>
        <taxon>Halobacteriales</taxon>
        <taxon>Natrialbaceae</taxon>
        <taxon>Natrinema</taxon>
    </lineage>
</organism>
<evidence type="ECO:0000313" key="4">
    <source>
        <dbReference type="EMBL" id="ELY78009.1"/>
    </source>
</evidence>
<accession>L9YV87</accession>
<dbReference type="InterPro" id="IPR055736">
    <property type="entry name" value="DUF7312"/>
</dbReference>
<comment type="caution">
    <text evidence="4">The sequence shown here is derived from an EMBL/GenBank/DDBJ whole genome shotgun (WGS) entry which is preliminary data.</text>
</comment>
<dbReference type="RefSeq" id="WP_008457019.1">
    <property type="nucleotide sequence ID" value="NZ_AOIJ01000058.1"/>
</dbReference>
<feature type="transmembrane region" description="Helical" evidence="2">
    <location>
        <begin position="98"/>
        <end position="117"/>
    </location>
</feature>
<gene>
    <name evidence="4" type="ORF">C486_14097</name>
</gene>
<evidence type="ECO:0000313" key="5">
    <source>
        <dbReference type="Proteomes" id="UP000011592"/>
    </source>
</evidence>
<dbReference type="Pfam" id="PF23994">
    <property type="entry name" value="DUF7312"/>
    <property type="match status" value="1"/>
</dbReference>
<keyword evidence="5" id="KW-1185">Reference proteome</keyword>
<sequence>MPDESPGNGDATNDRRNGHSGPEPSAGPGDGSTGGDSSDEWGVPDRPPVDDESDGGRDRIPIDLSGPGTADGGADAAEHAPEAGSTPIEPGDPDLENALFVVLGAIATVLVLARLLGVPM</sequence>
<keyword evidence="2" id="KW-0812">Transmembrane</keyword>
<name>L9YV87_9EURY</name>
<dbReference type="PATRIC" id="fig|1230459.4.peg.2817"/>